<dbReference type="GO" id="GO:0016020">
    <property type="term" value="C:membrane"/>
    <property type="evidence" value="ECO:0007669"/>
    <property type="project" value="UniProtKB-SubCell"/>
</dbReference>
<dbReference type="RefSeq" id="WP_265673878.1">
    <property type="nucleotide sequence ID" value="NZ_JAKRRY010000004.1"/>
</dbReference>
<dbReference type="GO" id="GO:0004672">
    <property type="term" value="F:protein kinase activity"/>
    <property type="evidence" value="ECO:0007669"/>
    <property type="project" value="InterPro"/>
</dbReference>
<dbReference type="InterPro" id="IPR011009">
    <property type="entry name" value="Kinase-like_dom_sf"/>
</dbReference>
<dbReference type="SUPFAM" id="SSF55073">
    <property type="entry name" value="Nucleotide cyclase"/>
    <property type="match status" value="1"/>
</dbReference>
<dbReference type="PANTHER" id="PTHR16305:SF28">
    <property type="entry name" value="GUANYLATE CYCLASE DOMAIN-CONTAINING PROTEIN"/>
    <property type="match status" value="1"/>
</dbReference>
<dbReference type="InterPro" id="IPR011990">
    <property type="entry name" value="TPR-like_helical_dom_sf"/>
</dbReference>
<keyword evidence="6" id="KW-0418">Kinase</keyword>
<evidence type="ECO:0000256" key="3">
    <source>
        <dbReference type="ARBA" id="ARBA00022840"/>
    </source>
</evidence>
<dbReference type="CDD" id="cd14014">
    <property type="entry name" value="STKc_PknB_like"/>
    <property type="match status" value="1"/>
</dbReference>
<dbReference type="SUPFAM" id="SSF56112">
    <property type="entry name" value="Protein kinase-like (PK-like)"/>
    <property type="match status" value="1"/>
</dbReference>
<evidence type="ECO:0000313" key="6">
    <source>
        <dbReference type="EMBL" id="MCW8345438.1"/>
    </source>
</evidence>
<keyword evidence="7" id="KW-1185">Reference proteome</keyword>
<dbReference type="NCBIfam" id="TIGR03903">
    <property type="entry name" value="TOMM_kin_cyc"/>
    <property type="match status" value="1"/>
</dbReference>
<dbReference type="InterPro" id="IPR000719">
    <property type="entry name" value="Prot_kinase_dom"/>
</dbReference>
<dbReference type="PANTHER" id="PTHR16305">
    <property type="entry name" value="TESTICULAR SOLUBLE ADENYLYL CYCLASE"/>
    <property type="match status" value="1"/>
</dbReference>
<organism evidence="6 7">
    <name type="scientific">Vibrio qingdaonensis</name>
    <dbReference type="NCBI Taxonomy" id="2829491"/>
    <lineage>
        <taxon>Bacteria</taxon>
        <taxon>Pseudomonadati</taxon>
        <taxon>Pseudomonadota</taxon>
        <taxon>Gammaproteobacteria</taxon>
        <taxon>Vibrionales</taxon>
        <taxon>Vibrionaceae</taxon>
        <taxon>Vibrio</taxon>
    </lineage>
</organism>
<dbReference type="Proteomes" id="UP001155587">
    <property type="component" value="Unassembled WGS sequence"/>
</dbReference>
<dbReference type="Gene3D" id="3.30.70.1230">
    <property type="entry name" value="Nucleotide cyclase"/>
    <property type="match status" value="1"/>
</dbReference>
<keyword evidence="6" id="KW-0808">Transferase</keyword>
<keyword evidence="3 4" id="KW-0067">ATP-binding</keyword>
<gene>
    <name evidence="6" type="ORF">MD535_05255</name>
</gene>
<dbReference type="InterPro" id="IPR029787">
    <property type="entry name" value="Nucleotide_cyclase"/>
</dbReference>
<dbReference type="InterPro" id="IPR041664">
    <property type="entry name" value="AAA_16"/>
</dbReference>
<evidence type="ECO:0000313" key="7">
    <source>
        <dbReference type="Proteomes" id="UP001155587"/>
    </source>
</evidence>
<protein>
    <submittedName>
        <fullName evidence="6">TOMM system kinase/cyclase fusion protein</fullName>
    </submittedName>
</protein>
<dbReference type="Pfam" id="PF00069">
    <property type="entry name" value="Pkinase"/>
    <property type="match status" value="1"/>
</dbReference>
<dbReference type="InterPro" id="IPR017441">
    <property type="entry name" value="Protein_kinase_ATP_BS"/>
</dbReference>
<dbReference type="Gene3D" id="1.10.510.10">
    <property type="entry name" value="Transferase(Phosphotransferase) domain 1"/>
    <property type="match status" value="1"/>
</dbReference>
<dbReference type="InterPro" id="IPR008271">
    <property type="entry name" value="Ser/Thr_kinase_AS"/>
</dbReference>
<dbReference type="EMBL" id="JAKRRY010000004">
    <property type="protein sequence ID" value="MCW8345438.1"/>
    <property type="molecule type" value="Genomic_DNA"/>
</dbReference>
<evidence type="ECO:0000256" key="1">
    <source>
        <dbReference type="ARBA" id="ARBA00004167"/>
    </source>
</evidence>
<evidence type="ECO:0000259" key="5">
    <source>
        <dbReference type="PROSITE" id="PS50011"/>
    </source>
</evidence>
<accession>A0A9X3CL81</accession>
<proteinExistence type="predicted"/>
<dbReference type="SUPFAM" id="SSF52540">
    <property type="entry name" value="P-loop containing nucleoside triphosphate hydrolases"/>
    <property type="match status" value="1"/>
</dbReference>
<dbReference type="PROSITE" id="PS50011">
    <property type="entry name" value="PROTEIN_KINASE_DOM"/>
    <property type="match status" value="1"/>
</dbReference>
<dbReference type="PROSITE" id="PS00107">
    <property type="entry name" value="PROTEIN_KINASE_ATP"/>
    <property type="match status" value="1"/>
</dbReference>
<comment type="subcellular location">
    <subcellularLocation>
        <location evidence="1">Membrane</location>
        <topology evidence="1">Single-pass membrane protein</topology>
    </subcellularLocation>
</comment>
<dbReference type="SMART" id="SM00220">
    <property type="entry name" value="S_TKc"/>
    <property type="match status" value="1"/>
</dbReference>
<evidence type="ECO:0000256" key="2">
    <source>
        <dbReference type="ARBA" id="ARBA00022741"/>
    </source>
</evidence>
<dbReference type="InterPro" id="IPR023889">
    <property type="entry name" value="TOMM_kin_cyc"/>
</dbReference>
<dbReference type="SUPFAM" id="SSF48452">
    <property type="entry name" value="TPR-like"/>
    <property type="match status" value="1"/>
</dbReference>
<dbReference type="GO" id="GO:0005737">
    <property type="term" value="C:cytoplasm"/>
    <property type="evidence" value="ECO:0007669"/>
    <property type="project" value="TreeGrafter"/>
</dbReference>
<dbReference type="Pfam" id="PF13191">
    <property type="entry name" value="AAA_16"/>
    <property type="match status" value="1"/>
</dbReference>
<dbReference type="PROSITE" id="PS00108">
    <property type="entry name" value="PROTEIN_KINASE_ST"/>
    <property type="match status" value="1"/>
</dbReference>
<reference evidence="6" key="1">
    <citation type="submission" date="2022-02" db="EMBL/GenBank/DDBJ databases">
        <title>Vibrio sp. nov, a new bacterium isolated from seawater.</title>
        <authorList>
            <person name="Yuan Y."/>
        </authorList>
    </citation>
    <scope>NUCLEOTIDE SEQUENCE</scope>
    <source>
        <strain evidence="6">ZSDZ65</strain>
    </source>
</reference>
<comment type="caution">
    <text evidence="6">The sequence shown here is derived from an EMBL/GenBank/DDBJ whole genome shotgun (WGS) entry which is preliminary data.</text>
</comment>
<keyword evidence="2 4" id="KW-0547">Nucleotide-binding</keyword>
<evidence type="ECO:0000256" key="4">
    <source>
        <dbReference type="PROSITE-ProRule" id="PRU10141"/>
    </source>
</evidence>
<dbReference type="InterPro" id="IPR027417">
    <property type="entry name" value="P-loop_NTPase"/>
</dbReference>
<name>A0A9X3CL81_9VIBR</name>
<dbReference type="Gene3D" id="1.25.40.10">
    <property type="entry name" value="Tetratricopeptide repeat domain"/>
    <property type="match status" value="1"/>
</dbReference>
<feature type="domain" description="Protein kinase" evidence="5">
    <location>
        <begin position="20"/>
        <end position="288"/>
    </location>
</feature>
<feature type="binding site" evidence="4">
    <location>
        <position position="49"/>
    </location>
    <ligand>
        <name>ATP</name>
        <dbReference type="ChEBI" id="CHEBI:30616"/>
    </ligand>
</feature>
<dbReference type="GO" id="GO:0004016">
    <property type="term" value="F:adenylate cyclase activity"/>
    <property type="evidence" value="ECO:0007669"/>
    <property type="project" value="TreeGrafter"/>
</dbReference>
<sequence length="1342" mass="150939">MGNLQRTKSSVETCFHSTEYQLVEKIGEGGFGQVYKAQQHSTGKYVAIKFLILSDDFSVSKKDRYISRFHRESELISRLNHPNIVTLIDKGQQGDYLIYAVYEYIEGETLQQHLQTHGALNACLAAEIMSCVLDALAHAHQKGVIHRDIKPANIMLYQVGAKTHVKVLDFGIGTLKNEARQLDYKSITLTQETLGTPTYSAPEQLRGEPPLPQTDIYVWGLVFLECLTGVPTFTGTSLASIFHQQLSQANVPLGVLAGHSSANFFRRVLNKRPLQRPSDTAKLYHEFNQLTFSNLVGVLERSPLCVNDSNESSLPFSCHDETVITDGKISFSHLSERKQIAVLALIISSDSVADSYAPRIAQDVVDMLHRDQMQQCIDIAVRYGACHIGSLGDTLLFYFGYPQVTDNDSRLCSRAALEIASNVANKNALLKWQHSIVSQVKMGIDIGLIAALPNCVPEGRIANRAMELSRQAQNGQIVCTENVHAILDSYVEFDGLVLNEQSRRVSDQDTNTCYLLCGERQSEAFGFLRGSRKHRSFVGRDCELMQLSQIVAYQSEESHSASPLIHIHGEAGIGKSRLVIEFRDSLQNRRHLVGQCLPEHKNNALYPILSMLKHKLSLLGLTELQSTLRLKQAVDQTPLNGVQGKQGLIVLSAWLGLPISDSDSLTELSPELQKTRLFEVISCLFCSSETRNQKMVEQYLFVFEDLHWSDPTSREFIQHFVQSEGFVQQRHLWLTTSRNSLPKSLVNIPKTLVQLDKLSVHQSRVFINDLFDKQPLSETLLTLLVERGDGVPLFIEELIASLQKQRLVHKVNGVIDFVNSDMKSQVPVTLRALLQQRLDSLSFSKDTAQLAACIGRDFDYRLLVKASDKDEAQVQLDLKELVDADLVILQRKMNGNSYIFKHALVMDAAYESTHKDRRKAAHLSVAEALEVSMGADIRLMANHYELAGRTEKSLALWKLFGDQNKKVGLHDTAIIGYEKSLSLIEGIEQTASLAEIEIDTRSAISISYSATLGYAHESITPQIVRAMALCREYSITVINEKAEQLFLIQWSSAMMLVVKARHREALKEIEALYEIAQSSRLEHLFIAAAQLKGAVEFAQGRFLTSVKTQDEVIDLFCYEKHHEKLSIYSFDPGVSLYIIQAINYWFLGDEKQCERCLNTAIKLCEQSDLPTDKTHVYNYCAFLFVFKKDIDNAKKYAKICFDLAVEYNHEVWIAHSEVMLGWVECKVGNNCDGVELIRSGYEKYVNTGGVGHTSFLLTLLSEGVYLSGNLTEAIEILKRSITLAEEHDDKFYLAGSYLLMSEYQNGNKQKSEYFNRSHHCALNQEATGFIDNMLLNKSLVVR</sequence>
<dbReference type="GO" id="GO:0005524">
    <property type="term" value="F:ATP binding"/>
    <property type="evidence" value="ECO:0007669"/>
    <property type="project" value="UniProtKB-UniRule"/>
</dbReference>